<organism evidence="1 2">
    <name type="scientific">Streblomastix strix</name>
    <dbReference type="NCBI Taxonomy" id="222440"/>
    <lineage>
        <taxon>Eukaryota</taxon>
        <taxon>Metamonada</taxon>
        <taxon>Preaxostyla</taxon>
        <taxon>Oxymonadida</taxon>
        <taxon>Streblomastigidae</taxon>
        <taxon>Streblomastix</taxon>
    </lineage>
</organism>
<accession>A0A5J4VK92</accession>
<dbReference type="Proteomes" id="UP000324800">
    <property type="component" value="Unassembled WGS sequence"/>
</dbReference>
<dbReference type="EMBL" id="SNRW01006507">
    <property type="protein sequence ID" value="KAA6382935.1"/>
    <property type="molecule type" value="Genomic_DNA"/>
</dbReference>
<name>A0A5J4VK92_9EUKA</name>
<comment type="caution">
    <text evidence="1">The sequence shown here is derived from an EMBL/GenBank/DDBJ whole genome shotgun (WGS) entry which is preliminary data.</text>
</comment>
<reference evidence="1 2" key="1">
    <citation type="submission" date="2019-03" db="EMBL/GenBank/DDBJ databases">
        <title>Single cell metagenomics reveals metabolic interactions within the superorganism composed of flagellate Streblomastix strix and complex community of Bacteroidetes bacteria on its surface.</title>
        <authorList>
            <person name="Treitli S.C."/>
            <person name="Kolisko M."/>
            <person name="Husnik F."/>
            <person name="Keeling P."/>
            <person name="Hampl V."/>
        </authorList>
    </citation>
    <scope>NUCLEOTIDE SEQUENCE [LARGE SCALE GENOMIC DNA]</scope>
    <source>
        <strain evidence="1">ST1C</strain>
    </source>
</reference>
<evidence type="ECO:0000313" key="1">
    <source>
        <dbReference type="EMBL" id="KAA6382935.1"/>
    </source>
</evidence>
<proteinExistence type="predicted"/>
<evidence type="ECO:0000313" key="2">
    <source>
        <dbReference type="Proteomes" id="UP000324800"/>
    </source>
</evidence>
<gene>
    <name evidence="1" type="ORF">EZS28_021539</name>
</gene>
<protein>
    <submittedName>
        <fullName evidence="1">Uncharacterized protein</fullName>
    </submittedName>
</protein>
<dbReference type="AlphaFoldDB" id="A0A5J4VK92"/>
<sequence>MSQSQKTKYSLSLPDYSYKLKTLDGSLNLSEQENAVENNMLSTATDALNQEDSTEFTNGKVIYTHHQTSVVLKPKYTEHRKGEIAHEKQSAVCRTDNYTGTSQTSLIAQRKFQNNIIGLNPPDIQQVQRLKFNYSKFCPVITSNQYYRVQTAEHTHEFKIRTIDGILISIDRRQ</sequence>